<evidence type="ECO:0000256" key="6">
    <source>
        <dbReference type="SAM" id="Phobius"/>
    </source>
</evidence>
<feature type="transmembrane region" description="Helical" evidence="6">
    <location>
        <begin position="146"/>
        <end position="171"/>
    </location>
</feature>
<reference evidence="8" key="1">
    <citation type="submission" date="2021-09" db="EMBL/GenBank/DDBJ databases">
        <authorList>
            <consortium name="AG Swart"/>
            <person name="Singh M."/>
            <person name="Singh A."/>
            <person name="Seah K."/>
            <person name="Emmerich C."/>
        </authorList>
    </citation>
    <scope>NUCLEOTIDE SEQUENCE</scope>
    <source>
        <strain evidence="8">ATCC30299</strain>
    </source>
</reference>
<accession>A0AAU9IP63</accession>
<evidence type="ECO:0000259" key="7">
    <source>
        <dbReference type="PROSITE" id="PS50850"/>
    </source>
</evidence>
<protein>
    <recommendedName>
        <fullName evidence="7">Major facilitator superfamily (MFS) profile domain-containing protein</fullName>
    </recommendedName>
</protein>
<name>A0AAU9IP63_9CILI</name>
<keyword evidence="9" id="KW-1185">Reference proteome</keyword>
<feature type="transmembrane region" description="Helical" evidence="6">
    <location>
        <begin position="58"/>
        <end position="79"/>
    </location>
</feature>
<dbReference type="PROSITE" id="PS50850">
    <property type="entry name" value="MFS"/>
    <property type="match status" value="1"/>
</dbReference>
<dbReference type="Gene3D" id="1.20.1250.20">
    <property type="entry name" value="MFS general substrate transporter like domains"/>
    <property type="match status" value="1"/>
</dbReference>
<comment type="caution">
    <text evidence="8">The sequence shown here is derived from an EMBL/GenBank/DDBJ whole genome shotgun (WGS) entry which is preliminary data.</text>
</comment>
<evidence type="ECO:0000256" key="1">
    <source>
        <dbReference type="ARBA" id="ARBA00004141"/>
    </source>
</evidence>
<dbReference type="AlphaFoldDB" id="A0AAU9IP63"/>
<feature type="transmembrane region" description="Helical" evidence="6">
    <location>
        <begin position="415"/>
        <end position="437"/>
    </location>
</feature>
<dbReference type="InterPro" id="IPR005828">
    <property type="entry name" value="MFS_sugar_transport-like"/>
</dbReference>
<dbReference type="GO" id="GO:0016020">
    <property type="term" value="C:membrane"/>
    <property type="evidence" value="ECO:0007669"/>
    <property type="project" value="UniProtKB-SubCell"/>
</dbReference>
<proteinExistence type="predicted"/>
<dbReference type="SUPFAM" id="SSF103473">
    <property type="entry name" value="MFS general substrate transporter"/>
    <property type="match status" value="1"/>
</dbReference>
<keyword evidence="3 6" id="KW-0812">Transmembrane</keyword>
<evidence type="ECO:0000256" key="5">
    <source>
        <dbReference type="ARBA" id="ARBA00023136"/>
    </source>
</evidence>
<dbReference type="EMBL" id="CAJZBQ010000018">
    <property type="protein sequence ID" value="CAG9317390.1"/>
    <property type="molecule type" value="Genomic_DNA"/>
</dbReference>
<dbReference type="InterPro" id="IPR020846">
    <property type="entry name" value="MFS_dom"/>
</dbReference>
<dbReference type="PANTHER" id="PTHR23511:SF5">
    <property type="entry name" value="MAJOR FACILITATOR-TYPE TRANSPORTER HXNZ-RELATED"/>
    <property type="match status" value="1"/>
</dbReference>
<feature type="transmembrane region" description="Helical" evidence="6">
    <location>
        <begin position="354"/>
        <end position="375"/>
    </location>
</feature>
<dbReference type="Pfam" id="PF00083">
    <property type="entry name" value="Sugar_tr"/>
    <property type="match status" value="1"/>
</dbReference>
<keyword evidence="4 6" id="KW-1133">Transmembrane helix</keyword>
<feature type="transmembrane region" description="Helical" evidence="6">
    <location>
        <begin position="329"/>
        <end position="348"/>
    </location>
</feature>
<dbReference type="PANTHER" id="PTHR23511">
    <property type="entry name" value="SYNAPTIC VESICLE GLYCOPROTEIN 2"/>
    <property type="match status" value="1"/>
</dbReference>
<gene>
    <name evidence="8" type="ORF">BSTOLATCC_MIC18641</name>
</gene>
<evidence type="ECO:0000256" key="2">
    <source>
        <dbReference type="ARBA" id="ARBA00022448"/>
    </source>
</evidence>
<feature type="transmembrane region" description="Helical" evidence="6">
    <location>
        <begin position="274"/>
        <end position="292"/>
    </location>
</feature>
<dbReference type="Proteomes" id="UP001162131">
    <property type="component" value="Unassembled WGS sequence"/>
</dbReference>
<evidence type="ECO:0000313" key="9">
    <source>
        <dbReference type="Proteomes" id="UP001162131"/>
    </source>
</evidence>
<feature type="transmembrane region" description="Helical" evidence="6">
    <location>
        <begin position="177"/>
        <end position="194"/>
    </location>
</feature>
<sequence length="454" mass="50600">MGRHPSVVERALEDIGWSKYHNKLFFNCSFGWGCALMWLSTVSNILTENKDFDVFDKAILGAAINFGAFIGCFVFSSLSDHYGRSFIFKKITIVTCVSSIILVVSWNFLTTLLAVIFLGLGIGGDLSTPPSVMIESIPPSYRKRVVLMNMGYCIGPMISQLIALAITLWWSFPIEKWRALAGAIAIITVIIAVFRDDVMESPIYLFKHRDTEFISVIVKIAQSNNRLSYEYKAPLLVAQHSRHSMDESEPKASIKDIFKSPNLSTTLILSASQFLFYFGFVGCLLSFPQILASKSMETTYIVLISQQLSGLLGLILASKMVDSCFGRKWTISVGFFFCGMMAFLFIFAENFYVSIVFSMLIYFGLLMGIASKNLITPESYKEDLRGAGVGFVMAVSRTGGILVPIWAGLITRIFGYQYTTASFGVIFILAGLISIFLKETRKIKFKLPNTILIS</sequence>
<feature type="transmembrane region" description="Helical" evidence="6">
    <location>
        <begin position="24"/>
        <end position="46"/>
    </location>
</feature>
<dbReference type="InterPro" id="IPR036259">
    <property type="entry name" value="MFS_trans_sf"/>
</dbReference>
<feature type="transmembrane region" description="Helical" evidence="6">
    <location>
        <begin position="387"/>
        <end position="409"/>
    </location>
</feature>
<dbReference type="GO" id="GO:0022857">
    <property type="term" value="F:transmembrane transporter activity"/>
    <property type="evidence" value="ECO:0007669"/>
    <property type="project" value="InterPro"/>
</dbReference>
<organism evidence="8 9">
    <name type="scientific">Blepharisma stoltei</name>
    <dbReference type="NCBI Taxonomy" id="1481888"/>
    <lineage>
        <taxon>Eukaryota</taxon>
        <taxon>Sar</taxon>
        <taxon>Alveolata</taxon>
        <taxon>Ciliophora</taxon>
        <taxon>Postciliodesmatophora</taxon>
        <taxon>Heterotrichea</taxon>
        <taxon>Heterotrichida</taxon>
        <taxon>Blepharismidae</taxon>
        <taxon>Blepharisma</taxon>
    </lineage>
</organism>
<comment type="subcellular location">
    <subcellularLocation>
        <location evidence="1">Membrane</location>
        <topology evidence="1">Multi-pass membrane protein</topology>
    </subcellularLocation>
</comment>
<evidence type="ECO:0000256" key="3">
    <source>
        <dbReference type="ARBA" id="ARBA00022692"/>
    </source>
</evidence>
<keyword evidence="5 6" id="KW-0472">Membrane</keyword>
<feature type="domain" description="Major facilitator superfamily (MFS) profile" evidence="7">
    <location>
        <begin position="1"/>
        <end position="442"/>
    </location>
</feature>
<evidence type="ECO:0000313" key="8">
    <source>
        <dbReference type="EMBL" id="CAG9317390.1"/>
    </source>
</evidence>
<keyword evidence="2" id="KW-0813">Transport</keyword>
<evidence type="ECO:0000256" key="4">
    <source>
        <dbReference type="ARBA" id="ARBA00022989"/>
    </source>
</evidence>